<feature type="binding site" evidence="5">
    <location>
        <position position="63"/>
    </location>
    <ligand>
        <name>S-adenosyl-L-methionine</name>
        <dbReference type="ChEBI" id="CHEBI:59789"/>
    </ligand>
</feature>
<proteinExistence type="inferred from homology"/>
<feature type="binding site" evidence="5">
    <location>
        <begin position="111"/>
        <end position="112"/>
    </location>
    <ligand>
        <name>S-adenosyl-L-methionine</name>
        <dbReference type="ChEBI" id="CHEBI:59789"/>
    </ligand>
</feature>
<sequence length="239" mass="26783">MKPYNTEQGKKEQVREMFDHIAPTYDRLNHTLSFQIDKLWRRHVVRIVKRMAPRRILDVATGTGDLALAMARTIPGVQVLGIDLSEKMLAEAARKAVARGLDERVILAPGDAERLELSDASVDVVTSAFGVRNFGDLEKGLREFARVLKPGGKVVILEFSTPRNPLFRKVYGFYSHRLLPVIGGAVSKDRKAYEYLPTSVDEFPAPARFMEMMQQAGFSACRARSQSCGIAQIYVGEKR</sequence>
<dbReference type="PANTHER" id="PTHR43591:SF24">
    <property type="entry name" value="2-METHOXY-6-POLYPRENYL-1,4-BENZOQUINOL METHYLASE, MITOCHONDRIAL"/>
    <property type="match status" value="1"/>
</dbReference>
<dbReference type="PROSITE" id="PS51608">
    <property type="entry name" value="SAM_MT_UBIE"/>
    <property type="match status" value="1"/>
</dbReference>
<dbReference type="GO" id="GO:0032259">
    <property type="term" value="P:methylation"/>
    <property type="evidence" value="ECO:0007669"/>
    <property type="project" value="UniProtKB-KW"/>
</dbReference>
<comment type="caution">
    <text evidence="6">The sequence shown here is derived from an EMBL/GenBank/DDBJ whole genome shotgun (WGS) entry which is preliminary data.</text>
</comment>
<comment type="catalytic activity">
    <reaction evidence="5">
        <text>a 2-demethylmenaquinol + S-adenosyl-L-methionine = a menaquinol + S-adenosyl-L-homocysteine + H(+)</text>
        <dbReference type="Rhea" id="RHEA:42640"/>
        <dbReference type="Rhea" id="RHEA-COMP:9539"/>
        <dbReference type="Rhea" id="RHEA-COMP:9563"/>
        <dbReference type="ChEBI" id="CHEBI:15378"/>
        <dbReference type="ChEBI" id="CHEBI:18151"/>
        <dbReference type="ChEBI" id="CHEBI:55437"/>
        <dbReference type="ChEBI" id="CHEBI:57856"/>
        <dbReference type="ChEBI" id="CHEBI:59789"/>
        <dbReference type="EC" id="2.1.1.163"/>
    </reaction>
</comment>
<dbReference type="PROSITE" id="PS01184">
    <property type="entry name" value="UBIE_2"/>
    <property type="match status" value="1"/>
</dbReference>
<gene>
    <name evidence="6" type="primary">ubiE</name>
    <name evidence="5" type="synonym">menG</name>
    <name evidence="6" type="ORF">H9779_04950</name>
</gene>
<dbReference type="PROSITE" id="PS01183">
    <property type="entry name" value="UBIE_1"/>
    <property type="match status" value="1"/>
</dbReference>
<keyword evidence="4 5" id="KW-0949">S-adenosyl-L-methionine</keyword>
<dbReference type="AlphaFoldDB" id="A0A9D2RIR2"/>
<comment type="caution">
    <text evidence="5">Lacks conserved residue(s) required for the propagation of feature annotation.</text>
</comment>
<comment type="similarity">
    <text evidence="5">Belongs to the class I-like SAM-binding methyltransferase superfamily. MenG/UbiE family.</text>
</comment>
<evidence type="ECO:0000256" key="2">
    <source>
        <dbReference type="ARBA" id="ARBA00022603"/>
    </source>
</evidence>
<dbReference type="CDD" id="cd02440">
    <property type="entry name" value="AdoMet_MTases"/>
    <property type="match status" value="1"/>
</dbReference>
<name>A0A9D2RIR2_9BACT</name>
<dbReference type="GO" id="GO:0009234">
    <property type="term" value="P:menaquinone biosynthetic process"/>
    <property type="evidence" value="ECO:0007669"/>
    <property type="project" value="UniProtKB-UniRule"/>
</dbReference>
<evidence type="ECO:0000256" key="4">
    <source>
        <dbReference type="ARBA" id="ARBA00022691"/>
    </source>
</evidence>
<feature type="binding site" evidence="5">
    <location>
        <position position="83"/>
    </location>
    <ligand>
        <name>S-adenosyl-L-methionine</name>
        <dbReference type="ChEBI" id="CHEBI:59789"/>
    </ligand>
</feature>
<evidence type="ECO:0000313" key="7">
    <source>
        <dbReference type="Proteomes" id="UP000824259"/>
    </source>
</evidence>
<dbReference type="NCBIfam" id="NF001244">
    <property type="entry name" value="PRK00216.1-5"/>
    <property type="match status" value="1"/>
</dbReference>
<dbReference type="NCBIfam" id="TIGR01934">
    <property type="entry name" value="MenG_MenH_UbiE"/>
    <property type="match status" value="1"/>
</dbReference>
<keyword evidence="3 5" id="KW-0808">Transferase</keyword>
<reference evidence="6" key="1">
    <citation type="journal article" date="2021" name="PeerJ">
        <title>Extensive microbial diversity within the chicken gut microbiome revealed by metagenomics and culture.</title>
        <authorList>
            <person name="Gilroy R."/>
            <person name="Ravi A."/>
            <person name="Getino M."/>
            <person name="Pursley I."/>
            <person name="Horton D.L."/>
            <person name="Alikhan N.F."/>
            <person name="Baker D."/>
            <person name="Gharbi K."/>
            <person name="Hall N."/>
            <person name="Watson M."/>
            <person name="Adriaenssens E.M."/>
            <person name="Foster-Nyarko E."/>
            <person name="Jarju S."/>
            <person name="Secka A."/>
            <person name="Antonio M."/>
            <person name="Oren A."/>
            <person name="Chaudhuri R.R."/>
            <person name="La Ragione R."/>
            <person name="Hildebrand F."/>
            <person name="Pallen M.J."/>
        </authorList>
    </citation>
    <scope>NUCLEOTIDE SEQUENCE</scope>
    <source>
        <strain evidence="6">CHK169-11906</strain>
    </source>
</reference>
<dbReference type="Pfam" id="PF01209">
    <property type="entry name" value="Ubie_methyltran"/>
    <property type="match status" value="1"/>
</dbReference>
<keyword evidence="1 5" id="KW-0474">Menaquinone biosynthesis</keyword>
<evidence type="ECO:0000256" key="5">
    <source>
        <dbReference type="HAMAP-Rule" id="MF_01813"/>
    </source>
</evidence>
<dbReference type="Proteomes" id="UP000824259">
    <property type="component" value="Unassembled WGS sequence"/>
</dbReference>
<dbReference type="Gene3D" id="3.40.50.150">
    <property type="entry name" value="Vaccinia Virus protein VP39"/>
    <property type="match status" value="1"/>
</dbReference>
<organism evidence="6 7">
    <name type="scientific">Candidatus Alistipes avicola</name>
    <dbReference type="NCBI Taxonomy" id="2838432"/>
    <lineage>
        <taxon>Bacteria</taxon>
        <taxon>Pseudomonadati</taxon>
        <taxon>Bacteroidota</taxon>
        <taxon>Bacteroidia</taxon>
        <taxon>Bacteroidales</taxon>
        <taxon>Rikenellaceae</taxon>
        <taxon>Alistipes</taxon>
    </lineage>
</organism>
<comment type="pathway">
    <text evidence="5">Quinol/quinone metabolism; menaquinone biosynthesis; menaquinol from 1,4-dihydroxy-2-naphthoate: step 2/2.</text>
</comment>
<dbReference type="HAMAP" id="MF_01813">
    <property type="entry name" value="MenG_UbiE_methyltr"/>
    <property type="match status" value="1"/>
</dbReference>
<dbReference type="GO" id="GO:0043770">
    <property type="term" value="F:demethylmenaquinone methyltransferase activity"/>
    <property type="evidence" value="ECO:0007669"/>
    <property type="project" value="UniProtKB-UniRule"/>
</dbReference>
<dbReference type="InterPro" id="IPR023576">
    <property type="entry name" value="UbiE/COQ5_MeTrFase_CS"/>
</dbReference>
<dbReference type="EMBL" id="DWYR01000013">
    <property type="protein sequence ID" value="HJA98928.1"/>
    <property type="molecule type" value="Genomic_DNA"/>
</dbReference>
<dbReference type="InterPro" id="IPR004033">
    <property type="entry name" value="UbiE/COQ5_MeTrFase"/>
</dbReference>
<dbReference type="SUPFAM" id="SSF53335">
    <property type="entry name" value="S-adenosyl-L-methionine-dependent methyltransferases"/>
    <property type="match status" value="1"/>
</dbReference>
<evidence type="ECO:0000256" key="3">
    <source>
        <dbReference type="ARBA" id="ARBA00022679"/>
    </source>
</evidence>
<evidence type="ECO:0000256" key="1">
    <source>
        <dbReference type="ARBA" id="ARBA00022428"/>
    </source>
</evidence>
<keyword evidence="2 5" id="KW-0489">Methyltransferase</keyword>
<dbReference type="PANTHER" id="PTHR43591">
    <property type="entry name" value="METHYLTRANSFERASE"/>
    <property type="match status" value="1"/>
</dbReference>
<dbReference type="EC" id="2.1.1.163" evidence="5"/>
<protein>
    <recommendedName>
        <fullName evidence="5">Demethylmenaquinone methyltransferase</fullName>
        <ecNumber evidence="5">2.1.1.163</ecNumber>
    </recommendedName>
</protein>
<evidence type="ECO:0000313" key="6">
    <source>
        <dbReference type="EMBL" id="HJA98928.1"/>
    </source>
</evidence>
<comment type="function">
    <text evidence="5">Methyltransferase required for the conversion of demethylmenaquinol (DMKH2) to menaquinol (MKH2).</text>
</comment>
<dbReference type="InterPro" id="IPR029063">
    <property type="entry name" value="SAM-dependent_MTases_sf"/>
</dbReference>
<accession>A0A9D2RIR2</accession>
<reference evidence="6" key="2">
    <citation type="submission" date="2021-04" db="EMBL/GenBank/DDBJ databases">
        <authorList>
            <person name="Gilroy R."/>
        </authorList>
    </citation>
    <scope>NUCLEOTIDE SEQUENCE</scope>
    <source>
        <strain evidence="6">CHK169-11906</strain>
    </source>
</reference>